<keyword evidence="3" id="KW-1185">Reference proteome</keyword>
<gene>
    <name evidence="2" type="ORF">GMA10_07610</name>
</gene>
<dbReference type="PANTHER" id="PTHR35333:SF3">
    <property type="entry name" value="BETA-LACTAMASE-TYPE TRANSPEPTIDASE FOLD CONTAINING PROTEIN"/>
    <property type="match status" value="1"/>
</dbReference>
<dbReference type="GO" id="GO:0030655">
    <property type="term" value="P:beta-lactam antibiotic catabolic process"/>
    <property type="evidence" value="ECO:0007669"/>
    <property type="project" value="InterPro"/>
</dbReference>
<protein>
    <submittedName>
        <fullName evidence="2">Serine hydrolase</fullName>
    </submittedName>
</protein>
<name>A0A7K1LIQ6_9MICC</name>
<dbReference type="GO" id="GO:0046677">
    <property type="term" value="P:response to antibiotic"/>
    <property type="evidence" value="ECO:0007669"/>
    <property type="project" value="InterPro"/>
</dbReference>
<dbReference type="Proteomes" id="UP000462152">
    <property type="component" value="Unassembled WGS sequence"/>
</dbReference>
<dbReference type="PANTHER" id="PTHR35333">
    <property type="entry name" value="BETA-LACTAMASE"/>
    <property type="match status" value="1"/>
</dbReference>
<dbReference type="Pfam" id="PF13354">
    <property type="entry name" value="Beta-lactamase2"/>
    <property type="match status" value="1"/>
</dbReference>
<sequence>MADHSALLPSVSFSWCDQVGRRLASHQPETVYYAASTIKLGIALAVGRAVAAGDLSLRSVYGATRSFEGASGERFCLTGDHLDPEFPADGTDLSVADLCRLMISRSSNEATNILLGAVGIDAVAQVFADLRLESTRVERLIGDPAAQDEGLTNETTAGDLTKLMRATVTGDLGPGRDVPRDVVSLFVEALEAQTIPPIGRSLASGIRWGSKSGEVPGYRHDVAFIGDPGSEDCRYLAVCTQGYEENAADEVIAGLVAALGLGGN</sequence>
<dbReference type="InterPro" id="IPR000871">
    <property type="entry name" value="Beta-lactam_class-A"/>
</dbReference>
<evidence type="ECO:0000259" key="1">
    <source>
        <dbReference type="Pfam" id="PF13354"/>
    </source>
</evidence>
<dbReference type="AlphaFoldDB" id="A0A7K1LIQ6"/>
<dbReference type="RefSeq" id="WP_129315432.1">
    <property type="nucleotide sequence ID" value="NZ_NOIQ01000007.1"/>
</dbReference>
<feature type="domain" description="Beta-lactamase class A catalytic" evidence="1">
    <location>
        <begin position="22"/>
        <end position="240"/>
    </location>
</feature>
<dbReference type="SUPFAM" id="SSF56601">
    <property type="entry name" value="beta-lactamase/transpeptidase-like"/>
    <property type="match status" value="1"/>
</dbReference>
<dbReference type="GO" id="GO:0008800">
    <property type="term" value="F:beta-lactamase activity"/>
    <property type="evidence" value="ECO:0007669"/>
    <property type="project" value="InterPro"/>
</dbReference>
<keyword evidence="2" id="KW-0378">Hydrolase</keyword>
<organism evidence="2 3">
    <name type="scientific">Rothia koreensis</name>
    <dbReference type="NCBI Taxonomy" id="592378"/>
    <lineage>
        <taxon>Bacteria</taxon>
        <taxon>Bacillati</taxon>
        <taxon>Actinomycetota</taxon>
        <taxon>Actinomycetes</taxon>
        <taxon>Micrococcales</taxon>
        <taxon>Micrococcaceae</taxon>
        <taxon>Rothia</taxon>
    </lineage>
</organism>
<dbReference type="Gene3D" id="3.40.710.10">
    <property type="entry name" value="DD-peptidase/beta-lactamase superfamily"/>
    <property type="match status" value="1"/>
</dbReference>
<reference evidence="2 3" key="1">
    <citation type="submission" date="2019-12" db="EMBL/GenBank/DDBJ databases">
        <authorList>
            <person name="Li J."/>
            <person name="Shi Y."/>
            <person name="Xu G."/>
            <person name="Xiao D."/>
            <person name="Ran X."/>
        </authorList>
    </citation>
    <scope>NUCLEOTIDE SEQUENCE [LARGE SCALE GENOMIC DNA]</scope>
    <source>
        <strain evidence="2 3">JCM 15915</strain>
    </source>
</reference>
<comment type="caution">
    <text evidence="2">The sequence shown here is derived from an EMBL/GenBank/DDBJ whole genome shotgun (WGS) entry which is preliminary data.</text>
</comment>
<dbReference type="EMBL" id="WOGT01000003">
    <property type="protein sequence ID" value="MUN55075.1"/>
    <property type="molecule type" value="Genomic_DNA"/>
</dbReference>
<proteinExistence type="predicted"/>
<accession>A0A7K1LIQ6</accession>
<dbReference type="OrthoDB" id="9775096at2"/>
<evidence type="ECO:0000313" key="3">
    <source>
        <dbReference type="Proteomes" id="UP000462152"/>
    </source>
</evidence>
<dbReference type="InterPro" id="IPR012338">
    <property type="entry name" value="Beta-lactam/transpept-like"/>
</dbReference>
<evidence type="ECO:0000313" key="2">
    <source>
        <dbReference type="EMBL" id="MUN55075.1"/>
    </source>
</evidence>
<dbReference type="InterPro" id="IPR045155">
    <property type="entry name" value="Beta-lactam_cat"/>
</dbReference>